<dbReference type="InterPro" id="IPR015500">
    <property type="entry name" value="Peptidase_S8_subtilisin-rel"/>
</dbReference>
<feature type="active site" description="Charge relay system" evidence="5 6">
    <location>
        <position position="211"/>
    </location>
</feature>
<evidence type="ECO:0000256" key="1">
    <source>
        <dbReference type="ARBA" id="ARBA00011073"/>
    </source>
</evidence>
<dbReference type="InterPro" id="IPR050131">
    <property type="entry name" value="Peptidase_S8_subtilisin-like"/>
</dbReference>
<accession>A0AA45R410</accession>
<evidence type="ECO:0000313" key="11">
    <source>
        <dbReference type="EMBL" id="QUF04427.1"/>
    </source>
</evidence>
<organism evidence="11 12">
    <name type="scientific">Actinosynnema pretiosum subsp. pretiosum</name>
    <dbReference type="NCBI Taxonomy" id="103721"/>
    <lineage>
        <taxon>Bacteria</taxon>
        <taxon>Bacillati</taxon>
        <taxon>Actinomycetota</taxon>
        <taxon>Actinomycetes</taxon>
        <taxon>Pseudonocardiales</taxon>
        <taxon>Pseudonocardiaceae</taxon>
        <taxon>Actinosynnema</taxon>
    </lineage>
</organism>
<dbReference type="PANTHER" id="PTHR43806">
    <property type="entry name" value="PEPTIDASE S8"/>
    <property type="match status" value="1"/>
</dbReference>
<dbReference type="SUPFAM" id="SSF52743">
    <property type="entry name" value="Subtilisin-like"/>
    <property type="match status" value="1"/>
</dbReference>
<proteinExistence type="inferred from homology"/>
<keyword evidence="9" id="KW-0732">Signal</keyword>
<evidence type="ECO:0000256" key="2">
    <source>
        <dbReference type="ARBA" id="ARBA00022670"/>
    </source>
</evidence>
<evidence type="ECO:0000256" key="7">
    <source>
        <dbReference type="RuleBase" id="RU003355"/>
    </source>
</evidence>
<evidence type="ECO:0000256" key="8">
    <source>
        <dbReference type="SAM" id="MobiDB-lite"/>
    </source>
</evidence>
<feature type="domain" description="Peptidase S8/S53" evidence="10">
    <location>
        <begin position="202"/>
        <end position="459"/>
    </location>
</feature>
<feature type="active site" description="Charge relay system" evidence="5 6">
    <location>
        <position position="412"/>
    </location>
</feature>
<evidence type="ECO:0000256" key="9">
    <source>
        <dbReference type="SAM" id="SignalP"/>
    </source>
</evidence>
<keyword evidence="4 6" id="KW-0720">Serine protease</keyword>
<dbReference type="EMBL" id="CP073249">
    <property type="protein sequence ID" value="QUF04427.1"/>
    <property type="molecule type" value="Genomic_DNA"/>
</dbReference>
<evidence type="ECO:0000256" key="5">
    <source>
        <dbReference type="PIRSR" id="PIRSR615500-1"/>
    </source>
</evidence>
<feature type="region of interest" description="Disordered" evidence="8">
    <location>
        <begin position="975"/>
        <end position="1005"/>
    </location>
</feature>
<dbReference type="PANTHER" id="PTHR43806:SF11">
    <property type="entry name" value="CEREVISIN-RELATED"/>
    <property type="match status" value="1"/>
</dbReference>
<evidence type="ECO:0000256" key="3">
    <source>
        <dbReference type="ARBA" id="ARBA00022801"/>
    </source>
</evidence>
<gene>
    <name evidence="11" type="ORF">KCV87_34865</name>
</gene>
<keyword evidence="2 6" id="KW-0645">Protease</keyword>
<keyword evidence="3 6" id="KW-0378">Hydrolase</keyword>
<dbReference type="GO" id="GO:0004252">
    <property type="term" value="F:serine-type endopeptidase activity"/>
    <property type="evidence" value="ECO:0007669"/>
    <property type="project" value="UniProtKB-UniRule"/>
</dbReference>
<evidence type="ECO:0000256" key="6">
    <source>
        <dbReference type="PROSITE-ProRule" id="PRU01240"/>
    </source>
</evidence>
<dbReference type="PROSITE" id="PS00136">
    <property type="entry name" value="SUBTILASE_ASP"/>
    <property type="match status" value="1"/>
</dbReference>
<dbReference type="GO" id="GO:0006508">
    <property type="term" value="P:proteolysis"/>
    <property type="evidence" value="ECO:0007669"/>
    <property type="project" value="UniProtKB-KW"/>
</dbReference>
<evidence type="ECO:0000259" key="10">
    <source>
        <dbReference type="Pfam" id="PF00082"/>
    </source>
</evidence>
<dbReference type="InterPro" id="IPR036852">
    <property type="entry name" value="Peptidase_S8/S53_dom_sf"/>
</dbReference>
<dbReference type="Gene3D" id="3.40.50.200">
    <property type="entry name" value="Peptidase S8/S53 domain"/>
    <property type="match status" value="1"/>
</dbReference>
<dbReference type="Gene3D" id="2.60.40.10">
    <property type="entry name" value="Immunoglobulins"/>
    <property type="match status" value="1"/>
</dbReference>
<dbReference type="GO" id="GO:0005975">
    <property type="term" value="P:carbohydrate metabolic process"/>
    <property type="evidence" value="ECO:0007669"/>
    <property type="project" value="UniProtKB-ARBA"/>
</dbReference>
<dbReference type="InterPro" id="IPR023828">
    <property type="entry name" value="Peptidase_S8_Ser-AS"/>
</dbReference>
<dbReference type="Proteomes" id="UP000677152">
    <property type="component" value="Chromosome"/>
</dbReference>
<dbReference type="Pfam" id="PF00082">
    <property type="entry name" value="Peptidase_S8"/>
    <property type="match status" value="1"/>
</dbReference>
<reference evidence="11" key="1">
    <citation type="submission" date="2021-04" db="EMBL/GenBank/DDBJ databases">
        <title>Genomic sequence of Actinosynnema pretiosum subsp. pretiosum ATCC 31280 (C-14919).</title>
        <authorList>
            <person name="Bai L."/>
            <person name="Wang X."/>
            <person name="Xiao Y."/>
        </authorList>
    </citation>
    <scope>NUCLEOTIDE SEQUENCE</scope>
    <source>
        <strain evidence="11">ATCC 31280</strain>
    </source>
</reference>
<evidence type="ECO:0000256" key="4">
    <source>
        <dbReference type="ARBA" id="ARBA00022825"/>
    </source>
</evidence>
<name>A0AA45R410_9PSEU</name>
<dbReference type="AlphaFoldDB" id="A0AA45R410"/>
<dbReference type="PROSITE" id="PS51892">
    <property type="entry name" value="SUBTILASE"/>
    <property type="match status" value="1"/>
</dbReference>
<evidence type="ECO:0000313" key="12">
    <source>
        <dbReference type="Proteomes" id="UP000677152"/>
    </source>
</evidence>
<dbReference type="InterPro" id="IPR000209">
    <property type="entry name" value="Peptidase_S8/S53_dom"/>
</dbReference>
<dbReference type="PRINTS" id="PR00723">
    <property type="entry name" value="SUBTILISIN"/>
</dbReference>
<feature type="active site" description="Charge relay system" evidence="5 6">
    <location>
        <position position="243"/>
    </location>
</feature>
<dbReference type="PROSITE" id="PS00138">
    <property type="entry name" value="SUBTILASE_SER"/>
    <property type="match status" value="1"/>
</dbReference>
<protein>
    <submittedName>
        <fullName evidence="11">S8 family serine peptidase</fullName>
    </submittedName>
</protein>
<feature type="chain" id="PRO_5041431194" evidence="9">
    <location>
        <begin position="28"/>
        <end position="1065"/>
    </location>
</feature>
<feature type="signal peptide" evidence="9">
    <location>
        <begin position="1"/>
        <end position="27"/>
    </location>
</feature>
<dbReference type="InterPro" id="IPR013783">
    <property type="entry name" value="Ig-like_fold"/>
</dbReference>
<sequence>MPLRKQLSTGVVAVVAAAALTATTAAAEPAGPDPERQGAAGPAVRGTVTLLTGDTVTVRGDDVQVKPGAGREKIAFQRSADRDGLHVVPSDVVADVASGRLDRRLFDVAGLIAQGYDDARTDHLPLIVTGAPGAARVAGDGVRELPSVDGYALKAPKSRPVLAAGVESAGGRIWLDGKVSATLDRSTAQIGAPAAWAAGLTGAGAKVAVLDTGVDATHPDLAGAVAESADFTDAADADDHLGHGTHVAATVTGAGKYRGVAPDAEVLNGKVLDDTGGGYDSWIIAGMEWAAARADVVSMSLGGPATDGADPMSLAVDRLTAETGALFVIAAGNSGGASTVGSPGSAASALTVGAVDRDDSLAPFSSRGPRTGDYAIKPEITAPGVNIVAAKAKNGVIGTPVDDAHVAMSGTSMATPHVAGAAAILAQQHPDWRAPQLKAALMGAAVDPKGATVYEQGAGRVDLARATTIPVQADPAALDLDTLRFPHDDGEQPSPRTVTYRNTGGQPVELALSGVLRDPSGAEIPGAVSVSPSSVTVPAGGSAEVVVTTTLPADSPIGAYSGVLLAGDAVRVPIGLTRERESYDVTVTATDHAGAPASDYGYALLNLETGERFGRFDPSGRVTVRVPRGRYAVQGMVYSGERATLFVEPAFEVGGPSALELDARRGRQLKPKVEARGAQVGYVQALTLIPLGDSWVSAGGSAGSAEALLLAPSRTRDEDANTALHATLAKADGAGRFTGSPYQYRLAWENAGGIPEDVGRVRAVRDRELGRVDATAAAVADGSWVVYPENAVVAAPSTTRLHYTPGVEWSQSAFLLDSPDARANRAYQGRGMPKALRAGEVVRESWYRGVLGPAFPLTPGGALFSAGRTDDTVIYFPDLFSDQDPNHYGGRFDVTGKIALSRDGQPVAEAPVSDYLIADVPAEAGAYVLEANATGGGYAVSTEVSARWSFRSEHAQEPAFLPLLAVRFAPDVDERNRASRGRSTIPVSVQRNGSAEASDVRRPSVEVSYDDGRTWRAAPVSGRNGKWSVTTVSPAGATHASLRASTSDSSGNSVQQTVIRAYALR</sequence>
<dbReference type="InterPro" id="IPR023827">
    <property type="entry name" value="Peptidase_S8_Asp-AS"/>
</dbReference>
<feature type="compositionally biased region" description="Polar residues" evidence="8">
    <location>
        <begin position="981"/>
        <end position="995"/>
    </location>
</feature>
<comment type="similarity">
    <text evidence="1 6 7">Belongs to the peptidase S8 family.</text>
</comment>